<dbReference type="GO" id="GO:0008137">
    <property type="term" value="F:NADH dehydrogenase (ubiquinone) activity"/>
    <property type="evidence" value="ECO:0007669"/>
    <property type="project" value="InterPro"/>
</dbReference>
<keyword evidence="3" id="KW-1003">Cell membrane</keyword>
<evidence type="ECO:0000256" key="4">
    <source>
        <dbReference type="ARBA" id="ARBA00022692"/>
    </source>
</evidence>
<dbReference type="Proteomes" id="UP000198611">
    <property type="component" value="Unassembled WGS sequence"/>
</dbReference>
<dbReference type="STRING" id="1123397.SAMN05660831_00867"/>
<feature type="transmembrane region" description="Helical" evidence="8">
    <location>
        <begin position="69"/>
        <end position="92"/>
    </location>
</feature>
<accession>A0A1I1PYG8</accession>
<reference evidence="10 11" key="1">
    <citation type="submission" date="2016-10" db="EMBL/GenBank/DDBJ databases">
        <authorList>
            <person name="de Groot N.N."/>
        </authorList>
    </citation>
    <scope>NUCLEOTIDE SEQUENCE [LARGE SCALE GENOMIC DNA]</scope>
    <source>
        <strain evidence="10 11">HL3</strain>
    </source>
</reference>
<feature type="domain" description="NADH:quinone oxidoreductase/Mrp antiporter transmembrane" evidence="9">
    <location>
        <begin position="124"/>
        <end position="417"/>
    </location>
</feature>
<feature type="transmembrane region" description="Helical" evidence="8">
    <location>
        <begin position="407"/>
        <end position="427"/>
    </location>
</feature>
<dbReference type="OrthoDB" id="9768329at2"/>
<evidence type="ECO:0000256" key="7">
    <source>
        <dbReference type="RuleBase" id="RU000320"/>
    </source>
</evidence>
<evidence type="ECO:0000256" key="5">
    <source>
        <dbReference type="ARBA" id="ARBA00022989"/>
    </source>
</evidence>
<name>A0A1I1PYG8_9GAMM</name>
<feature type="transmembrane region" description="Helical" evidence="8">
    <location>
        <begin position="32"/>
        <end position="49"/>
    </location>
</feature>
<protein>
    <submittedName>
        <fullName evidence="10">Multicomponent K+:H+ antiporter subunit D</fullName>
    </submittedName>
</protein>
<dbReference type="AlphaFoldDB" id="A0A1I1PYG8"/>
<dbReference type="GO" id="GO:0005886">
    <property type="term" value="C:plasma membrane"/>
    <property type="evidence" value="ECO:0007669"/>
    <property type="project" value="UniProtKB-SubCell"/>
</dbReference>
<feature type="transmembrane region" description="Helical" evidence="8">
    <location>
        <begin position="448"/>
        <end position="471"/>
    </location>
</feature>
<dbReference type="Pfam" id="PF00361">
    <property type="entry name" value="Proton_antipo_M"/>
    <property type="match status" value="1"/>
</dbReference>
<feature type="transmembrane region" description="Helical" evidence="8">
    <location>
        <begin position="201"/>
        <end position="222"/>
    </location>
</feature>
<feature type="transmembrane region" description="Helical" evidence="8">
    <location>
        <begin position="275"/>
        <end position="293"/>
    </location>
</feature>
<comment type="subcellular location">
    <subcellularLocation>
        <location evidence="1">Cell membrane</location>
        <topology evidence="1">Multi-pass membrane protein</topology>
    </subcellularLocation>
    <subcellularLocation>
        <location evidence="7">Membrane</location>
        <topology evidence="7">Multi-pass membrane protein</topology>
    </subcellularLocation>
</comment>
<dbReference type="PANTHER" id="PTHR42703:SF1">
    <property type="entry name" value="NA(+)_H(+) ANTIPORTER SUBUNIT D1"/>
    <property type="match status" value="1"/>
</dbReference>
<dbReference type="InterPro" id="IPR050586">
    <property type="entry name" value="CPA3_Na-H_Antiporter_D"/>
</dbReference>
<feature type="transmembrane region" description="Helical" evidence="8">
    <location>
        <begin position="104"/>
        <end position="121"/>
    </location>
</feature>
<evidence type="ECO:0000256" key="1">
    <source>
        <dbReference type="ARBA" id="ARBA00004651"/>
    </source>
</evidence>
<evidence type="ECO:0000256" key="8">
    <source>
        <dbReference type="SAM" id="Phobius"/>
    </source>
</evidence>
<feature type="transmembrane region" description="Helical" evidence="8">
    <location>
        <begin position="300"/>
        <end position="320"/>
    </location>
</feature>
<evidence type="ECO:0000256" key="3">
    <source>
        <dbReference type="ARBA" id="ARBA00022475"/>
    </source>
</evidence>
<dbReference type="EMBL" id="FOMJ01000002">
    <property type="protein sequence ID" value="SFD14712.1"/>
    <property type="molecule type" value="Genomic_DNA"/>
</dbReference>
<proteinExistence type="inferred from homology"/>
<evidence type="ECO:0000313" key="10">
    <source>
        <dbReference type="EMBL" id="SFD14712.1"/>
    </source>
</evidence>
<feature type="transmembrane region" description="Helical" evidence="8">
    <location>
        <begin position="156"/>
        <end position="181"/>
    </location>
</feature>
<dbReference type="RefSeq" id="WP_093427537.1">
    <property type="nucleotide sequence ID" value="NZ_FOMJ01000002.1"/>
</dbReference>
<evidence type="ECO:0000259" key="9">
    <source>
        <dbReference type="Pfam" id="PF00361"/>
    </source>
</evidence>
<keyword evidence="6 8" id="KW-0472">Membrane</keyword>
<organism evidence="10 11">
    <name type="scientific">Thiohalospira halophila DSM 15071</name>
    <dbReference type="NCBI Taxonomy" id="1123397"/>
    <lineage>
        <taxon>Bacteria</taxon>
        <taxon>Pseudomonadati</taxon>
        <taxon>Pseudomonadota</taxon>
        <taxon>Gammaproteobacteria</taxon>
        <taxon>Thiohalospirales</taxon>
        <taxon>Thiohalospiraceae</taxon>
        <taxon>Thiohalospira</taxon>
    </lineage>
</organism>
<dbReference type="PRINTS" id="PR01437">
    <property type="entry name" value="NUOXDRDTASE4"/>
</dbReference>
<keyword evidence="11" id="KW-1185">Reference proteome</keyword>
<evidence type="ECO:0000256" key="2">
    <source>
        <dbReference type="ARBA" id="ARBA00005346"/>
    </source>
</evidence>
<feature type="transmembrane region" description="Helical" evidence="8">
    <location>
        <begin position="127"/>
        <end position="144"/>
    </location>
</feature>
<evidence type="ECO:0000313" key="11">
    <source>
        <dbReference type="Proteomes" id="UP000198611"/>
    </source>
</evidence>
<dbReference type="InterPro" id="IPR003918">
    <property type="entry name" value="NADH_UbQ_OxRdtase"/>
</dbReference>
<keyword evidence="5 8" id="KW-1133">Transmembrane helix</keyword>
<gene>
    <name evidence="10" type="ORF">SAMN05660831_00867</name>
</gene>
<comment type="similarity">
    <text evidence="2">Belongs to the CPA3 antiporters (TC 2.A.63) subunit D family.</text>
</comment>
<feature type="transmembrane region" description="Helical" evidence="8">
    <location>
        <begin position="234"/>
        <end position="255"/>
    </location>
</feature>
<dbReference type="GO" id="GO:0042773">
    <property type="term" value="P:ATP synthesis coupled electron transport"/>
    <property type="evidence" value="ECO:0007669"/>
    <property type="project" value="InterPro"/>
</dbReference>
<feature type="transmembrane region" description="Helical" evidence="8">
    <location>
        <begin position="6"/>
        <end position="23"/>
    </location>
</feature>
<dbReference type="PANTHER" id="PTHR42703">
    <property type="entry name" value="NADH DEHYDROGENASE"/>
    <property type="match status" value="1"/>
</dbReference>
<evidence type="ECO:0000256" key="6">
    <source>
        <dbReference type="ARBA" id="ARBA00023136"/>
    </source>
</evidence>
<sequence length="493" mass="50436">MNHLPIAPILIPLAGALLLLAWHPRDIATQRAIGIGATLALVASLFWLLPAAREPMTYALGDWPAPFGILLILDPLAAIMVATTAVLGLAALLHASRGDDDRGLNFHALFQFQLMGLNGAFLTGDLFNLFVFFEILLIASYGLLIHGGGGSRSRAAVHYVILNLAGSAVFLIGLGMVYASLGTLNMADAGRAMATLGPDEGGLAAMAVLLLVVVFGLKAALIPLHFWLTRAYTAATPAVAALFAVMTKVGIYALLRLTDAVGAPASLDPLLKDGLLVLGLITLTHGALGALGATRLASLVARLVIASVGTLLIGIGIGGADALTAAVYYLVHSTWAAGALFLLAGLIAEARGSRSDRIGAGPAGVLGSGAGLLFMTAAVGMVGLPPLGGFLGKVLLLQAAADHPWQATIWTVVLATGLVMIVAAARAGSIVFWRLEPEAEPGIRVDRAAFAPAALLVVGVIGWALAAAPAAEYAASAAGWLDQGDAWRAAVLP</sequence>
<feature type="transmembrane region" description="Helical" evidence="8">
    <location>
        <begin position="360"/>
        <end position="387"/>
    </location>
</feature>
<dbReference type="NCBIfam" id="NF009309">
    <property type="entry name" value="PRK12666.1"/>
    <property type="match status" value="1"/>
</dbReference>
<dbReference type="InterPro" id="IPR001750">
    <property type="entry name" value="ND/Mrp_TM"/>
</dbReference>
<feature type="transmembrane region" description="Helical" evidence="8">
    <location>
        <begin position="326"/>
        <end position="348"/>
    </location>
</feature>
<keyword evidence="4 7" id="KW-0812">Transmembrane</keyword>